<accession>A0ABC8W0R2</accession>
<dbReference type="Proteomes" id="UP001497457">
    <property type="component" value="Chromosome 11b"/>
</dbReference>
<dbReference type="GO" id="GO:0042742">
    <property type="term" value="P:defense response to bacterium"/>
    <property type="evidence" value="ECO:0007669"/>
    <property type="project" value="UniProtKB-ARBA"/>
</dbReference>
<dbReference type="EMBL" id="OZ075121">
    <property type="protein sequence ID" value="CAL4900567.1"/>
    <property type="molecule type" value="Genomic_DNA"/>
</dbReference>
<evidence type="ECO:0000256" key="1">
    <source>
        <dbReference type="ARBA" id="ARBA00022737"/>
    </source>
</evidence>
<evidence type="ECO:0000259" key="4">
    <source>
        <dbReference type="Pfam" id="PF23559"/>
    </source>
</evidence>
<feature type="domain" description="Disease resistance protein winged helix" evidence="4">
    <location>
        <begin position="179"/>
        <end position="248"/>
    </location>
</feature>
<dbReference type="PRINTS" id="PR00364">
    <property type="entry name" value="DISEASERSIST"/>
</dbReference>
<evidence type="ECO:0000313" key="7">
    <source>
        <dbReference type="Proteomes" id="UP001497457"/>
    </source>
</evidence>
<protein>
    <recommendedName>
        <fullName evidence="8">NB-ARC domain-containing protein</fullName>
    </recommendedName>
</protein>
<dbReference type="Gene3D" id="1.10.8.430">
    <property type="entry name" value="Helical domain of apoptotic protease-activating factors"/>
    <property type="match status" value="1"/>
</dbReference>
<dbReference type="GO" id="GO:0002758">
    <property type="term" value="P:innate immune response-activating signaling pathway"/>
    <property type="evidence" value="ECO:0007669"/>
    <property type="project" value="UniProtKB-ARBA"/>
</dbReference>
<dbReference type="Pfam" id="PF23598">
    <property type="entry name" value="LRR_14"/>
    <property type="match status" value="2"/>
</dbReference>
<dbReference type="InterPro" id="IPR058922">
    <property type="entry name" value="WHD_DRP"/>
</dbReference>
<dbReference type="InterPro" id="IPR002182">
    <property type="entry name" value="NB-ARC"/>
</dbReference>
<dbReference type="InterPro" id="IPR032675">
    <property type="entry name" value="LRR_dom_sf"/>
</dbReference>
<evidence type="ECO:0008006" key="8">
    <source>
        <dbReference type="Google" id="ProtNLM"/>
    </source>
</evidence>
<keyword evidence="1" id="KW-0677">Repeat</keyword>
<dbReference type="GO" id="GO:0009626">
    <property type="term" value="P:plant-type hypersensitive response"/>
    <property type="evidence" value="ECO:0007669"/>
    <property type="project" value="UniProtKB-ARBA"/>
</dbReference>
<dbReference type="InterPro" id="IPR042197">
    <property type="entry name" value="Apaf_helical"/>
</dbReference>
<dbReference type="InterPro" id="IPR044974">
    <property type="entry name" value="Disease_R_plants"/>
</dbReference>
<evidence type="ECO:0000259" key="3">
    <source>
        <dbReference type="Pfam" id="PF00931"/>
    </source>
</evidence>
<evidence type="ECO:0000256" key="2">
    <source>
        <dbReference type="ARBA" id="ARBA00022821"/>
    </source>
</evidence>
<feature type="domain" description="Disease resistance R13L4/SHOC-2-like LRR" evidence="5">
    <location>
        <begin position="311"/>
        <end position="395"/>
    </location>
</feature>
<dbReference type="PANTHER" id="PTHR23155:SF968">
    <property type="entry name" value="NB-ARC DOMAIN CONTAINING PROTEIN, EXPRESSED"/>
    <property type="match status" value="1"/>
</dbReference>
<dbReference type="PANTHER" id="PTHR23155">
    <property type="entry name" value="DISEASE RESISTANCE PROTEIN RP"/>
    <property type="match status" value="1"/>
</dbReference>
<gene>
    <name evidence="6" type="ORF">URODEC1_LOCUS8780</name>
</gene>
<dbReference type="SUPFAM" id="SSF52540">
    <property type="entry name" value="P-loop containing nucleoside triphosphate hydrolases"/>
    <property type="match status" value="1"/>
</dbReference>
<dbReference type="Pfam" id="PF23559">
    <property type="entry name" value="WHD_DRP"/>
    <property type="match status" value="1"/>
</dbReference>
<feature type="domain" description="Disease resistance R13L4/SHOC-2-like LRR" evidence="5">
    <location>
        <begin position="431"/>
        <end position="596"/>
    </location>
</feature>
<proteinExistence type="predicted"/>
<dbReference type="FunFam" id="1.10.10.10:FF:000322">
    <property type="entry name" value="Probable disease resistance protein At1g63360"/>
    <property type="match status" value="1"/>
</dbReference>
<dbReference type="InterPro" id="IPR036388">
    <property type="entry name" value="WH-like_DNA-bd_sf"/>
</dbReference>
<keyword evidence="7" id="KW-1185">Reference proteome</keyword>
<dbReference type="SUPFAM" id="SSF52058">
    <property type="entry name" value="L domain-like"/>
    <property type="match status" value="1"/>
</dbReference>
<reference evidence="6 7" key="2">
    <citation type="submission" date="2024-10" db="EMBL/GenBank/DDBJ databases">
        <authorList>
            <person name="Ryan C."/>
        </authorList>
    </citation>
    <scope>NUCLEOTIDE SEQUENCE [LARGE SCALE GENOMIC DNA]</scope>
</reference>
<evidence type="ECO:0000259" key="5">
    <source>
        <dbReference type="Pfam" id="PF23598"/>
    </source>
</evidence>
<dbReference type="Gene3D" id="3.80.10.10">
    <property type="entry name" value="Ribonuclease Inhibitor"/>
    <property type="match status" value="1"/>
</dbReference>
<dbReference type="InterPro" id="IPR027417">
    <property type="entry name" value="P-loop_NTPase"/>
</dbReference>
<dbReference type="InterPro" id="IPR055414">
    <property type="entry name" value="LRR_R13L4/SHOC2-like"/>
</dbReference>
<organism evidence="6 7">
    <name type="scientific">Urochloa decumbens</name>
    <dbReference type="NCBI Taxonomy" id="240449"/>
    <lineage>
        <taxon>Eukaryota</taxon>
        <taxon>Viridiplantae</taxon>
        <taxon>Streptophyta</taxon>
        <taxon>Embryophyta</taxon>
        <taxon>Tracheophyta</taxon>
        <taxon>Spermatophyta</taxon>
        <taxon>Magnoliopsida</taxon>
        <taxon>Liliopsida</taxon>
        <taxon>Poales</taxon>
        <taxon>Poaceae</taxon>
        <taxon>PACMAD clade</taxon>
        <taxon>Panicoideae</taxon>
        <taxon>Panicodae</taxon>
        <taxon>Paniceae</taxon>
        <taxon>Melinidinae</taxon>
        <taxon>Urochloa</taxon>
    </lineage>
</organism>
<dbReference type="Gene3D" id="1.10.10.10">
    <property type="entry name" value="Winged helix-like DNA-binding domain superfamily/Winged helix DNA-binding domain"/>
    <property type="match status" value="1"/>
</dbReference>
<name>A0ABC8W0R2_9POAL</name>
<feature type="domain" description="NB-ARC" evidence="3">
    <location>
        <begin position="3"/>
        <end position="89"/>
    </location>
</feature>
<evidence type="ECO:0000313" key="6">
    <source>
        <dbReference type="EMBL" id="CAL4900567.1"/>
    </source>
</evidence>
<sequence>MGEQELSRMLCDFLKGKRYLIVLDDVWGTDTWDAIQHAFPDRGNGSRVMLTTRNLQAAKQANKLTHVHEVKLLNEQESWQLFSLKAFPSYENIDASNRQELESVGKNLIKKCNGLPLALVVLGSHLSKNLHVDTWLKMDRCLHWEVTRKWDNIQRIIARSYDDLPSHYLKSCFLYMASFPEDYKIPANPLTRLWIAEGFIPQSSNQTLEETADEFLEELCQRSMIHIHSRDKVLGLTTHVQMHDVVREWAVQHARKEGFLKVCQGHGDGSDGMVSAYRLSFLDFFDERICISAPNTRSMLGFGLSSVTCGTLRFLRALHMSDSNLEKVSEAIGRMIHLRHIGLINCNNAVLPSSIGRLLNLESLDLSGTRIPCVPKSLWGIATLRRVLIPKVKKINPITIRVDKQSDLQILAIRGGLDESLIRTESTGWIRLERSLMHMKQLRNLLMAPSSYLPVDILTSLSNHSHLDRLSLSVWESMTAFPDNALLPKNLRTLGLTFSGTWNPWHVDLLPTLGRLQSLKAEVPTYKAPILSSPAGGFPRLRYLCLRGVQAKKLRFQPGTMPKLVELRLGHGHMATVPEGLLDLPSLEKLELDRMVNELPRETHELLESKGITVTVTKGEQRSSLLITPELTSSR</sequence>
<dbReference type="Gene3D" id="3.40.50.300">
    <property type="entry name" value="P-loop containing nucleotide triphosphate hydrolases"/>
    <property type="match status" value="1"/>
</dbReference>
<reference evidence="7" key="1">
    <citation type="submission" date="2024-06" db="EMBL/GenBank/DDBJ databases">
        <authorList>
            <person name="Ryan C."/>
        </authorList>
    </citation>
    <scope>NUCLEOTIDE SEQUENCE [LARGE SCALE GENOMIC DNA]</scope>
</reference>
<dbReference type="Pfam" id="PF00931">
    <property type="entry name" value="NB-ARC"/>
    <property type="match status" value="1"/>
</dbReference>
<dbReference type="AlphaFoldDB" id="A0ABC8W0R2"/>
<keyword evidence="2" id="KW-0611">Plant defense</keyword>